<dbReference type="OrthoDB" id="306518at2"/>
<keyword evidence="3" id="KW-1185">Reference proteome</keyword>
<feature type="transmembrane region" description="Helical" evidence="1">
    <location>
        <begin position="102"/>
        <end position="119"/>
    </location>
</feature>
<evidence type="ECO:0000256" key="1">
    <source>
        <dbReference type="SAM" id="Phobius"/>
    </source>
</evidence>
<dbReference type="STRING" id="229921.ADN01_16355"/>
<keyword evidence="1" id="KW-1133">Transmembrane helix</keyword>
<dbReference type="Proteomes" id="UP000050501">
    <property type="component" value="Unassembled WGS sequence"/>
</dbReference>
<gene>
    <name evidence="2" type="ORF">ADN01_16355</name>
</gene>
<dbReference type="EMBL" id="LGCM01000060">
    <property type="protein sequence ID" value="KPL77459.1"/>
    <property type="molecule type" value="Genomic_DNA"/>
</dbReference>
<keyword evidence="1" id="KW-0472">Membrane</keyword>
<feature type="transmembrane region" description="Helical" evidence="1">
    <location>
        <begin position="23"/>
        <end position="48"/>
    </location>
</feature>
<feature type="transmembrane region" description="Helical" evidence="1">
    <location>
        <begin position="139"/>
        <end position="157"/>
    </location>
</feature>
<dbReference type="AlphaFoldDB" id="A0A0P6XQD3"/>
<proteinExistence type="predicted"/>
<feature type="transmembrane region" description="Helical" evidence="1">
    <location>
        <begin position="68"/>
        <end position="90"/>
    </location>
</feature>
<sequence>MDTSTTPANISAMNGPQPSFRSILYRTVVTHTVTYFAVGVAASLLFGYADRMIRPDVAPIVRKMTDPILIASPLFQPLRAALFAVVFYLLRDVLFNNRKGWLILWCMLVVFGVLAPFSASWGGMEGMIFFNLPLGDHLAGWPEVFTQTLLLSVLLTYWADHPQSKRLQVILLVGFVLTVLLPVLALLTAG</sequence>
<evidence type="ECO:0000313" key="2">
    <source>
        <dbReference type="EMBL" id="KPL77459.1"/>
    </source>
</evidence>
<protein>
    <submittedName>
        <fullName evidence="2">Uncharacterized protein</fullName>
    </submittedName>
</protein>
<organism evidence="2 3">
    <name type="scientific">Levilinea saccharolytica</name>
    <dbReference type="NCBI Taxonomy" id="229921"/>
    <lineage>
        <taxon>Bacteria</taxon>
        <taxon>Bacillati</taxon>
        <taxon>Chloroflexota</taxon>
        <taxon>Anaerolineae</taxon>
        <taxon>Anaerolineales</taxon>
        <taxon>Anaerolineaceae</taxon>
        <taxon>Levilinea</taxon>
    </lineage>
</organism>
<keyword evidence="1" id="KW-0812">Transmembrane</keyword>
<dbReference type="RefSeq" id="WP_062419157.1">
    <property type="nucleotide sequence ID" value="NZ_DF967974.1"/>
</dbReference>
<comment type="caution">
    <text evidence="2">The sequence shown here is derived from an EMBL/GenBank/DDBJ whole genome shotgun (WGS) entry which is preliminary data.</text>
</comment>
<accession>A0A0P6XQD3</accession>
<reference evidence="2 3" key="1">
    <citation type="submission" date="2015-07" db="EMBL/GenBank/DDBJ databases">
        <title>Genome sequence of Levilinea saccharolytica DSM 16555.</title>
        <authorList>
            <person name="Hemp J."/>
            <person name="Ward L.M."/>
            <person name="Pace L.A."/>
            <person name="Fischer W.W."/>
        </authorList>
    </citation>
    <scope>NUCLEOTIDE SEQUENCE [LARGE SCALE GENOMIC DNA]</scope>
    <source>
        <strain evidence="2 3">KIBI-1</strain>
    </source>
</reference>
<name>A0A0P6XQD3_9CHLR</name>
<feature type="transmembrane region" description="Helical" evidence="1">
    <location>
        <begin position="169"/>
        <end position="189"/>
    </location>
</feature>
<evidence type="ECO:0000313" key="3">
    <source>
        <dbReference type="Proteomes" id="UP000050501"/>
    </source>
</evidence>